<dbReference type="RefSeq" id="WP_182322034.1">
    <property type="nucleotide sequence ID" value="NZ_JACGDE010000002.1"/>
</dbReference>
<comment type="caution">
    <text evidence="1">The sequence shown here is derived from an EMBL/GenBank/DDBJ whole genome shotgun (WGS) entry which is preliminary data.</text>
</comment>
<evidence type="ECO:0000313" key="1">
    <source>
        <dbReference type="EMBL" id="MBA6063984.1"/>
    </source>
</evidence>
<dbReference type="EMBL" id="JACGDE010000002">
    <property type="protein sequence ID" value="MBA6063984.1"/>
    <property type="molecule type" value="Genomic_DNA"/>
</dbReference>
<protein>
    <submittedName>
        <fullName evidence="1">Uncharacterized protein</fullName>
    </submittedName>
</protein>
<name>A0A7W2JRS9_9PSED</name>
<accession>A0A7W2JRS9</accession>
<dbReference type="AlphaFoldDB" id="A0A7W2JRS9"/>
<evidence type="ECO:0000313" key="2">
    <source>
        <dbReference type="Proteomes" id="UP000541770"/>
    </source>
</evidence>
<gene>
    <name evidence="1" type="ORF">H4C75_04335</name>
</gene>
<reference evidence="1 2" key="1">
    <citation type="submission" date="2020-07" db="EMBL/GenBank/DDBJ databases">
        <title>Diversity of carbapenemase encoding genes among Pseudomonas putida group clinical isolates in a tertiary Brazilian hospital.</title>
        <authorList>
            <person name="Alberto-Lei F."/>
            <person name="Nodari C.S."/>
            <person name="Streling A.P."/>
            <person name="Paulino J.T."/>
            <person name="Bessa-Neto F.O."/>
            <person name="Cayo R."/>
            <person name="Gales A.C."/>
        </authorList>
    </citation>
    <scope>NUCLEOTIDE SEQUENCE [LARGE SCALE GENOMIC DNA]</scope>
    <source>
        <strain evidence="1 2">14802</strain>
    </source>
</reference>
<proteinExistence type="predicted"/>
<sequence>MYFYRFLRTKEDQFHSSEISNDIEFYTSDECGTDRDFTWNKPVKEKVDSGQGVQLLFGMTTLEDAAKVLSCFGCYGRVLARFDTDCINEGFSIYLDQQVNERVGSKYMMIDYNGDKVSIPSVSVQVLSLSGWVEKAEANRVLAEILSLEESDYEQLVLNA</sequence>
<dbReference type="Proteomes" id="UP000541770">
    <property type="component" value="Unassembled WGS sequence"/>
</dbReference>
<organism evidence="1 2">
    <name type="scientific">Pseudomonas mosselii</name>
    <dbReference type="NCBI Taxonomy" id="78327"/>
    <lineage>
        <taxon>Bacteria</taxon>
        <taxon>Pseudomonadati</taxon>
        <taxon>Pseudomonadota</taxon>
        <taxon>Gammaproteobacteria</taxon>
        <taxon>Pseudomonadales</taxon>
        <taxon>Pseudomonadaceae</taxon>
        <taxon>Pseudomonas</taxon>
    </lineage>
</organism>